<accession>A0AA42MUT0</accession>
<dbReference type="Gene3D" id="3.30.70.1990">
    <property type="match status" value="1"/>
</dbReference>
<dbReference type="PANTHER" id="PTHR42923:SF17">
    <property type="entry name" value="AMINE OXIDASE DOMAIN-CONTAINING PROTEIN"/>
    <property type="match status" value="1"/>
</dbReference>
<dbReference type="InterPro" id="IPR050464">
    <property type="entry name" value="Zeta_carotene_desat/Oxidored"/>
</dbReference>
<protein>
    <submittedName>
        <fullName evidence="2">FAD-dependent oxidoreductase</fullName>
    </submittedName>
</protein>
<name>A0AA42MUT0_ACIJO</name>
<dbReference type="Gene3D" id="3.50.50.60">
    <property type="entry name" value="FAD/NAD(P)-binding domain"/>
    <property type="match status" value="1"/>
</dbReference>
<reference evidence="2" key="1">
    <citation type="submission" date="2022-09" db="EMBL/GenBank/DDBJ databases">
        <title>Intensive care unit water sources are persistently colonized with multi-drug resistant bacteria and are the site of extensive horizontal gene transfer of antibiotic resistance genes.</title>
        <authorList>
            <person name="Diorio-Toth L."/>
        </authorList>
    </citation>
    <scope>NUCLEOTIDE SEQUENCE</scope>
    <source>
        <strain evidence="2">GD03920</strain>
    </source>
</reference>
<dbReference type="SUPFAM" id="SSF51905">
    <property type="entry name" value="FAD/NAD(P)-binding domain"/>
    <property type="match status" value="1"/>
</dbReference>
<dbReference type="EMBL" id="JAOCBE010000001">
    <property type="protein sequence ID" value="MDH0969584.1"/>
    <property type="molecule type" value="Genomic_DNA"/>
</dbReference>
<evidence type="ECO:0000259" key="1">
    <source>
        <dbReference type="Pfam" id="PF01593"/>
    </source>
</evidence>
<dbReference type="InterPro" id="IPR002937">
    <property type="entry name" value="Amino_oxidase"/>
</dbReference>
<dbReference type="Proteomes" id="UP001159915">
    <property type="component" value="Unassembled WGS sequence"/>
</dbReference>
<comment type="caution">
    <text evidence="2">The sequence shown here is derived from an EMBL/GenBank/DDBJ whole genome shotgun (WGS) entry which is preliminary data.</text>
</comment>
<dbReference type="GO" id="GO:0016491">
    <property type="term" value="F:oxidoreductase activity"/>
    <property type="evidence" value="ECO:0007669"/>
    <property type="project" value="InterPro"/>
</dbReference>
<evidence type="ECO:0000313" key="3">
    <source>
        <dbReference type="Proteomes" id="UP001159915"/>
    </source>
</evidence>
<proteinExistence type="predicted"/>
<gene>
    <name evidence="2" type="ORF">N5C10_10065</name>
</gene>
<feature type="domain" description="Amine oxidase" evidence="1">
    <location>
        <begin position="10"/>
        <end position="275"/>
    </location>
</feature>
<dbReference type="RefSeq" id="WP_125281444.1">
    <property type="nucleotide sequence ID" value="NZ_CP079792.1"/>
</dbReference>
<sequence length="430" mass="49342">MKIAIIGSGISGLYAAWKLSKAHQVTVFEKNNYFGGHTDTHQLNIDGEQVAVDSGFIVFNEHNYPLFCSMLKELGIQSQSSDMGFSVNNQVTGLQYNPSKKFSLLFRPQNFFNADFRAMLSDLFRFYAANKDLDVKQVDAQLSIDEYLNQHGYSTAFRQEHLYPMCGALWSCPVEQVGQIPYKFVVSFFQHHRMLQLKDRPLWLTVKGGSARYVRAIQAQSNITFRKTGVLHVSRSANDVLVETTQGSERFDWVVFASHADDSLKLLKDPSAQEWDVLGKFRYQDNRMVVHSDTSIMPKSRRQWASWHVHVTSGQGSEQTPFQHSGMHYGFSYWMNQLQNLQCKTQVFATLNPNFRLDPKKVWVERNYRHPVFDATAIEAQQRWAEVNGQNRTSYCGAYWGWGFHEDGARSASWVVDQLLQQTEQAARSA</sequence>
<evidence type="ECO:0000313" key="2">
    <source>
        <dbReference type="EMBL" id="MDH0969584.1"/>
    </source>
</evidence>
<dbReference type="PANTHER" id="PTHR42923">
    <property type="entry name" value="PROTOPORPHYRINOGEN OXIDASE"/>
    <property type="match status" value="1"/>
</dbReference>
<organism evidence="2 3">
    <name type="scientific">Acinetobacter johnsonii</name>
    <dbReference type="NCBI Taxonomy" id="40214"/>
    <lineage>
        <taxon>Bacteria</taxon>
        <taxon>Pseudomonadati</taxon>
        <taxon>Pseudomonadota</taxon>
        <taxon>Gammaproteobacteria</taxon>
        <taxon>Moraxellales</taxon>
        <taxon>Moraxellaceae</taxon>
        <taxon>Acinetobacter</taxon>
    </lineage>
</organism>
<dbReference type="Pfam" id="PF01593">
    <property type="entry name" value="Amino_oxidase"/>
    <property type="match status" value="1"/>
</dbReference>
<dbReference type="InterPro" id="IPR036188">
    <property type="entry name" value="FAD/NAD-bd_sf"/>
</dbReference>
<dbReference type="Gene3D" id="1.10.405.20">
    <property type="match status" value="1"/>
</dbReference>
<dbReference type="AlphaFoldDB" id="A0AA42MUT0"/>